<dbReference type="AlphaFoldDB" id="A0A177DYW9"/>
<keyword evidence="2" id="KW-0472">Membrane</keyword>
<dbReference type="Proteomes" id="UP000077248">
    <property type="component" value="Unassembled WGS sequence"/>
</dbReference>
<evidence type="ECO:0000256" key="2">
    <source>
        <dbReference type="SAM" id="Phobius"/>
    </source>
</evidence>
<accession>A0A177DYW9</accession>
<dbReference type="EMBL" id="KV441471">
    <property type="protein sequence ID" value="OAG24182.1"/>
    <property type="molecule type" value="Genomic_DNA"/>
</dbReference>
<feature type="region of interest" description="Disordered" evidence="1">
    <location>
        <begin position="1"/>
        <end position="28"/>
    </location>
</feature>
<proteinExistence type="predicted"/>
<gene>
    <name evidence="3" type="ORF">CC77DRAFT_1016570</name>
</gene>
<dbReference type="RefSeq" id="XP_018389603.1">
    <property type="nucleotide sequence ID" value="XM_018524232.1"/>
</dbReference>
<feature type="compositionally biased region" description="Polar residues" evidence="1">
    <location>
        <begin position="15"/>
        <end position="28"/>
    </location>
</feature>
<keyword evidence="4" id="KW-1185">Reference proteome</keyword>
<evidence type="ECO:0000256" key="1">
    <source>
        <dbReference type="SAM" id="MobiDB-lite"/>
    </source>
</evidence>
<sequence>MAAGGKQEGAPQHPHNGTTTETDGGSGRRTNFQCPMVVCAQLWRLVEYILIGCPFLDAGVVFQLSYIAVSRRLKDHDR</sequence>
<name>A0A177DYW9_ALTAL</name>
<evidence type="ECO:0000313" key="4">
    <source>
        <dbReference type="Proteomes" id="UP000077248"/>
    </source>
</evidence>
<keyword evidence="2" id="KW-0812">Transmembrane</keyword>
<dbReference type="KEGG" id="aalt:CC77DRAFT_1016570"/>
<feature type="transmembrane region" description="Helical" evidence="2">
    <location>
        <begin position="48"/>
        <end position="69"/>
    </location>
</feature>
<dbReference type="VEuPathDB" id="FungiDB:CC77DRAFT_1016570"/>
<keyword evidence="2" id="KW-1133">Transmembrane helix</keyword>
<protein>
    <submittedName>
        <fullName evidence="3">Uncharacterized protein</fullName>
    </submittedName>
</protein>
<evidence type="ECO:0000313" key="3">
    <source>
        <dbReference type="EMBL" id="OAG24182.1"/>
    </source>
</evidence>
<organism evidence="3 4">
    <name type="scientific">Alternaria alternata</name>
    <name type="common">Alternaria rot fungus</name>
    <name type="synonym">Torula alternata</name>
    <dbReference type="NCBI Taxonomy" id="5599"/>
    <lineage>
        <taxon>Eukaryota</taxon>
        <taxon>Fungi</taxon>
        <taxon>Dikarya</taxon>
        <taxon>Ascomycota</taxon>
        <taxon>Pezizomycotina</taxon>
        <taxon>Dothideomycetes</taxon>
        <taxon>Pleosporomycetidae</taxon>
        <taxon>Pleosporales</taxon>
        <taxon>Pleosporineae</taxon>
        <taxon>Pleosporaceae</taxon>
        <taxon>Alternaria</taxon>
        <taxon>Alternaria sect. Alternaria</taxon>
        <taxon>Alternaria alternata complex</taxon>
    </lineage>
</organism>
<dbReference type="GeneID" id="29109826"/>
<reference evidence="3 4" key="1">
    <citation type="submission" date="2016-05" db="EMBL/GenBank/DDBJ databases">
        <title>Comparative analysis of secretome profiles of manganese(II)-oxidizing ascomycete fungi.</title>
        <authorList>
            <consortium name="DOE Joint Genome Institute"/>
            <person name="Zeiner C.A."/>
            <person name="Purvine S.O."/>
            <person name="Zink E.M."/>
            <person name="Wu S."/>
            <person name="Pasa-Tolic L."/>
            <person name="Chaput D.L."/>
            <person name="Haridas S."/>
            <person name="Grigoriev I.V."/>
            <person name="Santelli C.M."/>
            <person name="Hansel C.M."/>
        </authorList>
    </citation>
    <scope>NUCLEOTIDE SEQUENCE [LARGE SCALE GENOMIC DNA]</scope>
    <source>
        <strain evidence="3 4">SRC1lrK2f</strain>
    </source>
</reference>